<dbReference type="InterPro" id="IPR045632">
    <property type="entry name" value="DUF6314"/>
</dbReference>
<keyword evidence="3" id="KW-1185">Reference proteome</keyword>
<sequence length="161" mass="19037">MENKLFRLLKGQWRWDRVIGNQWTAYGQCTWSEVNKDKDMERFLYHETGKLASSKMKQELDVQKEYYYCLNSAKKAIEVYFCNPDMTMGNLFIQLSFNSQSTSSNSEPNWPFCSSSTHQCKLDQYDAKFTYDSENKLTISYTVKGPHKDYLSVTTYDRIMK</sequence>
<gene>
    <name evidence="2" type="ORF">BSTOLATCC_MIC33166</name>
</gene>
<dbReference type="EMBL" id="CAJZBQ010000033">
    <property type="protein sequence ID" value="CAG9323266.1"/>
    <property type="molecule type" value="Genomic_DNA"/>
</dbReference>
<protein>
    <recommendedName>
        <fullName evidence="1">DUF6314 domain-containing protein</fullName>
    </recommendedName>
</protein>
<organism evidence="2 3">
    <name type="scientific">Blepharisma stoltei</name>
    <dbReference type="NCBI Taxonomy" id="1481888"/>
    <lineage>
        <taxon>Eukaryota</taxon>
        <taxon>Sar</taxon>
        <taxon>Alveolata</taxon>
        <taxon>Ciliophora</taxon>
        <taxon>Postciliodesmatophora</taxon>
        <taxon>Heterotrichea</taxon>
        <taxon>Heterotrichida</taxon>
        <taxon>Blepharismidae</taxon>
        <taxon>Blepharisma</taxon>
    </lineage>
</organism>
<evidence type="ECO:0000313" key="2">
    <source>
        <dbReference type="EMBL" id="CAG9323266.1"/>
    </source>
</evidence>
<reference evidence="2" key="1">
    <citation type="submission" date="2021-09" db="EMBL/GenBank/DDBJ databases">
        <authorList>
            <consortium name="AG Swart"/>
            <person name="Singh M."/>
            <person name="Singh A."/>
            <person name="Seah K."/>
            <person name="Emmerich C."/>
        </authorList>
    </citation>
    <scope>NUCLEOTIDE SEQUENCE</scope>
    <source>
        <strain evidence="2">ATCC30299</strain>
    </source>
</reference>
<dbReference type="Pfam" id="PF19834">
    <property type="entry name" value="DUF6314"/>
    <property type="match status" value="1"/>
</dbReference>
<feature type="domain" description="DUF6314" evidence="1">
    <location>
        <begin position="9"/>
        <end position="158"/>
    </location>
</feature>
<proteinExistence type="predicted"/>
<evidence type="ECO:0000259" key="1">
    <source>
        <dbReference type="Pfam" id="PF19834"/>
    </source>
</evidence>
<dbReference type="AlphaFoldDB" id="A0AAU9JND8"/>
<comment type="caution">
    <text evidence="2">The sequence shown here is derived from an EMBL/GenBank/DDBJ whole genome shotgun (WGS) entry which is preliminary data.</text>
</comment>
<dbReference type="Proteomes" id="UP001162131">
    <property type="component" value="Unassembled WGS sequence"/>
</dbReference>
<evidence type="ECO:0000313" key="3">
    <source>
        <dbReference type="Proteomes" id="UP001162131"/>
    </source>
</evidence>
<name>A0AAU9JND8_9CILI</name>
<accession>A0AAU9JND8</accession>